<dbReference type="EMBL" id="LR881469">
    <property type="protein sequence ID" value="CAD5327029.1"/>
    <property type="molecule type" value="Genomic_DNA"/>
</dbReference>
<protein>
    <submittedName>
        <fullName evidence="1">(thale cress) hypothetical protein</fullName>
    </submittedName>
</protein>
<sequence>MCMSRDQLRRRSFPMNLINNSLCSLNSQDSLQAGGDSVAEFFINLRFTDIFDLPGEYFQMIPEMFSALSDGDKEWLGKLRSHGTLLPAGMFQERSRRLYSSSCCYMGSGTSEEHCLTLSMSSIGAKLKGSAYNPCGGSCGSVNYC</sequence>
<proteinExistence type="predicted"/>
<gene>
    <name evidence="1" type="ORF">AT9943_LOCUS14750</name>
</gene>
<organism evidence="1 2">
    <name type="scientific">Arabidopsis thaliana</name>
    <name type="common">Mouse-ear cress</name>
    <dbReference type="NCBI Taxonomy" id="3702"/>
    <lineage>
        <taxon>Eukaryota</taxon>
        <taxon>Viridiplantae</taxon>
        <taxon>Streptophyta</taxon>
        <taxon>Embryophyta</taxon>
        <taxon>Tracheophyta</taxon>
        <taxon>Spermatophyta</taxon>
        <taxon>Magnoliopsida</taxon>
        <taxon>eudicotyledons</taxon>
        <taxon>Gunneridae</taxon>
        <taxon>Pentapetalae</taxon>
        <taxon>rosids</taxon>
        <taxon>malvids</taxon>
        <taxon>Brassicales</taxon>
        <taxon>Brassicaceae</taxon>
        <taxon>Camelineae</taxon>
        <taxon>Arabidopsis</taxon>
    </lineage>
</organism>
<dbReference type="Proteomes" id="UP000516314">
    <property type="component" value="Chromosome 4"/>
</dbReference>
<reference evidence="1 2" key="1">
    <citation type="submission" date="2020-09" db="EMBL/GenBank/DDBJ databases">
        <authorList>
            <person name="Ashkenazy H."/>
        </authorList>
    </citation>
    <scope>NUCLEOTIDE SEQUENCE [LARGE SCALE GENOMIC DNA]</scope>
    <source>
        <strain evidence="2">cv. Cdm-0</strain>
    </source>
</reference>
<evidence type="ECO:0000313" key="2">
    <source>
        <dbReference type="Proteomes" id="UP000516314"/>
    </source>
</evidence>
<dbReference type="AlphaFoldDB" id="A0A7G2F0I5"/>
<accession>A0A7G2F0I5</accession>
<evidence type="ECO:0000313" key="1">
    <source>
        <dbReference type="EMBL" id="CAD5327029.1"/>
    </source>
</evidence>
<name>A0A7G2F0I5_ARATH</name>